<comment type="caution">
    <text evidence="1">The sequence shown here is derived from an EMBL/GenBank/DDBJ whole genome shotgun (WGS) entry which is preliminary data.</text>
</comment>
<protein>
    <submittedName>
        <fullName evidence="1">Uncharacterized protein</fullName>
    </submittedName>
</protein>
<organism evidence="1 2">
    <name type="scientific">Naganishia friedmannii</name>
    <dbReference type="NCBI Taxonomy" id="89922"/>
    <lineage>
        <taxon>Eukaryota</taxon>
        <taxon>Fungi</taxon>
        <taxon>Dikarya</taxon>
        <taxon>Basidiomycota</taxon>
        <taxon>Agaricomycotina</taxon>
        <taxon>Tremellomycetes</taxon>
        <taxon>Filobasidiales</taxon>
        <taxon>Filobasidiaceae</taxon>
        <taxon>Naganishia</taxon>
    </lineage>
</organism>
<sequence>MPPSHSASSSSTVRSPPLQHRPLKDSALPDVGATAMIPSRALTSVNHLPTNGHSLMAPASPDRRTTASSAIRHPSPHRGNSFGMPGTGHQNSLSTVSMRAKHHWDDKDLQEMIDDEPMSKRMESIPLEDEDIKRLPKKMRKYYEDMAALKEAYEEVDALLASSLPSAIVTSFKPAASAYGGLLGEIEQDFMTTRAFSKQSDRQAGLLSIPRETGGRAENEREDGQAREDEPLLPNSQQREEKRERVAKLALNVNFTINIILLVSKGFAVLSSTSISLVASFIDSALDFLSTLIILFTSIAMGRQSDRAKYPVGKARFENLGVLIFSVAMIASFVQVFIESFQRAVGKQEEQVAELSWIGMATMVATIVIKGIVWVWCSRIPSTAVKALAQDAENDVFFNIMSLSFPAIGQWLKSPLLDPIGGMVLSVYIIWQWCLTLHENFINLSGRQADRRELMRVLYLASRFRAVLAISAVEVYHIGDEVVIEIDVILPRTSTLHYAHDIGETIQGTLERYVDFTPLHNTR</sequence>
<accession>A0ACC2VQT5</accession>
<dbReference type="EMBL" id="JASBWT010000009">
    <property type="protein sequence ID" value="KAJ9101768.1"/>
    <property type="molecule type" value="Genomic_DNA"/>
</dbReference>
<proteinExistence type="predicted"/>
<gene>
    <name evidence="1" type="ORF">QFC21_003107</name>
</gene>
<reference evidence="1" key="1">
    <citation type="submission" date="2023-04" db="EMBL/GenBank/DDBJ databases">
        <title>Draft Genome sequencing of Naganishia species isolated from polar environments using Oxford Nanopore Technology.</title>
        <authorList>
            <person name="Leo P."/>
            <person name="Venkateswaran K."/>
        </authorList>
    </citation>
    <scope>NUCLEOTIDE SEQUENCE</scope>
    <source>
        <strain evidence="1">MNA-CCFEE 5423</strain>
    </source>
</reference>
<evidence type="ECO:0000313" key="2">
    <source>
        <dbReference type="Proteomes" id="UP001227268"/>
    </source>
</evidence>
<dbReference type="Proteomes" id="UP001227268">
    <property type="component" value="Unassembled WGS sequence"/>
</dbReference>
<name>A0ACC2VQT5_9TREE</name>
<keyword evidence="2" id="KW-1185">Reference proteome</keyword>
<evidence type="ECO:0000313" key="1">
    <source>
        <dbReference type="EMBL" id="KAJ9101768.1"/>
    </source>
</evidence>